<dbReference type="PANTHER" id="PTHR11461">
    <property type="entry name" value="SERINE PROTEASE INHIBITOR, SERPIN"/>
    <property type="match status" value="1"/>
</dbReference>
<dbReference type="Pfam" id="PF00079">
    <property type="entry name" value="Serpin"/>
    <property type="match status" value="1"/>
</dbReference>
<name>A0A2U3YLH4_LEPWE</name>
<dbReference type="InterPro" id="IPR036186">
    <property type="entry name" value="Serpin_sf"/>
</dbReference>
<dbReference type="STRING" id="9713.A0A2U3YLH4"/>
<dbReference type="Gene3D" id="2.30.39.10">
    <property type="entry name" value="Alpha-1-antitrypsin, domain 1"/>
    <property type="match status" value="1"/>
</dbReference>
<protein>
    <submittedName>
        <fullName evidence="3">Heparin cofactor 2</fullName>
    </submittedName>
</protein>
<dbReference type="InterPro" id="IPR000215">
    <property type="entry name" value="Serpin_fam"/>
</dbReference>
<dbReference type="GeneID" id="102744058"/>
<dbReference type="GO" id="GO:0004867">
    <property type="term" value="F:serine-type endopeptidase inhibitor activity"/>
    <property type="evidence" value="ECO:0007669"/>
    <property type="project" value="InterPro"/>
</dbReference>
<evidence type="ECO:0000259" key="1">
    <source>
        <dbReference type="Pfam" id="PF00079"/>
    </source>
</evidence>
<dbReference type="SUPFAM" id="SSF56574">
    <property type="entry name" value="Serpins"/>
    <property type="match status" value="1"/>
</dbReference>
<accession>A0A2U3YLH4</accession>
<sequence>MNFKKTREVLLPKFKLEKNYNLVEALKSMGVTALFDKDSNMTGISDHRITIDLFKHQGTITVNEEGTQAAAMTTVGFMPLTTQVRFTVDRPFLFLIYEHRTSCLLFMGRVANPTKS</sequence>
<proteinExistence type="predicted"/>
<evidence type="ECO:0000313" key="2">
    <source>
        <dbReference type="Proteomes" id="UP000245341"/>
    </source>
</evidence>
<dbReference type="RefSeq" id="XP_006744577.1">
    <property type="nucleotide sequence ID" value="XM_006744514.2"/>
</dbReference>
<dbReference type="PANTHER" id="PTHR11461:SF30">
    <property type="entry name" value="HEPARIN COFACTOR 2"/>
    <property type="match status" value="1"/>
</dbReference>
<reference evidence="3" key="1">
    <citation type="submission" date="2025-08" db="UniProtKB">
        <authorList>
            <consortium name="RefSeq"/>
        </authorList>
    </citation>
    <scope>IDENTIFICATION</scope>
    <source>
        <tissue evidence="3">Liver</tissue>
    </source>
</reference>
<evidence type="ECO:0000313" key="3">
    <source>
        <dbReference type="RefSeq" id="XP_006744577.1"/>
    </source>
</evidence>
<dbReference type="CTD" id="3053"/>
<dbReference type="PROSITE" id="PS00284">
    <property type="entry name" value="SERPIN"/>
    <property type="match status" value="1"/>
</dbReference>
<keyword evidence="2" id="KW-1185">Reference proteome</keyword>
<dbReference type="KEGG" id="lww:102744058"/>
<feature type="domain" description="Serpin" evidence="1">
    <location>
        <begin position="5"/>
        <end position="113"/>
    </location>
</feature>
<gene>
    <name evidence="3" type="primary">SERPIND1</name>
</gene>
<dbReference type="AlphaFoldDB" id="A0A2U3YLH4"/>
<dbReference type="InterPro" id="IPR042185">
    <property type="entry name" value="Serpin_sf_2"/>
</dbReference>
<organism evidence="2 3">
    <name type="scientific">Leptonychotes weddellii</name>
    <name type="common">Weddell seal</name>
    <name type="synonym">Otaria weddellii</name>
    <dbReference type="NCBI Taxonomy" id="9713"/>
    <lineage>
        <taxon>Eukaryota</taxon>
        <taxon>Metazoa</taxon>
        <taxon>Chordata</taxon>
        <taxon>Craniata</taxon>
        <taxon>Vertebrata</taxon>
        <taxon>Euteleostomi</taxon>
        <taxon>Mammalia</taxon>
        <taxon>Eutheria</taxon>
        <taxon>Laurasiatheria</taxon>
        <taxon>Carnivora</taxon>
        <taxon>Caniformia</taxon>
        <taxon>Pinnipedia</taxon>
        <taxon>Phocidae</taxon>
        <taxon>Monachinae</taxon>
        <taxon>Lobodontini</taxon>
        <taxon>Leptonychotes</taxon>
    </lineage>
</organism>
<dbReference type="InterPro" id="IPR023795">
    <property type="entry name" value="Serpin_CS"/>
</dbReference>
<dbReference type="InterPro" id="IPR023796">
    <property type="entry name" value="Serpin_dom"/>
</dbReference>
<dbReference type="Proteomes" id="UP000245341">
    <property type="component" value="Unplaced"/>
</dbReference>
<dbReference type="GO" id="GO:0005615">
    <property type="term" value="C:extracellular space"/>
    <property type="evidence" value="ECO:0007669"/>
    <property type="project" value="InterPro"/>
</dbReference>
<dbReference type="OrthoDB" id="1063785at2759"/>
<dbReference type="Gene3D" id="3.30.497.10">
    <property type="entry name" value="Antithrombin, subunit I, domain 2"/>
    <property type="match status" value="1"/>
</dbReference>
<dbReference type="InterPro" id="IPR042178">
    <property type="entry name" value="Serpin_sf_1"/>
</dbReference>